<sequence>MQSDAGNENGRQSPIRCTTPDHTLNLPPADPNFGKAPLEDYKGNGPNWEQIERQGGRGRGNCRGGPRGFRGGERRRHYEDDRDRRRHHEDDRDRRRHYEDDRNRRRHHEDDRDRRRHHEDDRGDRDRRRHHEDDHAHEKRRKLS</sequence>
<keyword evidence="3" id="KW-1185">Reference proteome</keyword>
<feature type="compositionally biased region" description="Basic and acidic residues" evidence="1">
    <location>
        <begin position="70"/>
        <end position="137"/>
    </location>
</feature>
<evidence type="ECO:0000256" key="1">
    <source>
        <dbReference type="SAM" id="MobiDB-lite"/>
    </source>
</evidence>
<evidence type="ECO:0000313" key="3">
    <source>
        <dbReference type="Proteomes" id="UP000298663"/>
    </source>
</evidence>
<feature type="region of interest" description="Disordered" evidence="1">
    <location>
        <begin position="1"/>
        <end position="144"/>
    </location>
</feature>
<organism evidence="2 3">
    <name type="scientific">Steinernema carpocapsae</name>
    <name type="common">Entomopathogenic nematode</name>
    <dbReference type="NCBI Taxonomy" id="34508"/>
    <lineage>
        <taxon>Eukaryota</taxon>
        <taxon>Metazoa</taxon>
        <taxon>Ecdysozoa</taxon>
        <taxon>Nematoda</taxon>
        <taxon>Chromadorea</taxon>
        <taxon>Rhabditida</taxon>
        <taxon>Tylenchina</taxon>
        <taxon>Panagrolaimomorpha</taxon>
        <taxon>Strongyloidoidea</taxon>
        <taxon>Steinernematidae</taxon>
        <taxon>Steinernema</taxon>
    </lineage>
</organism>
<dbReference type="Proteomes" id="UP000298663">
    <property type="component" value="Unassembled WGS sequence"/>
</dbReference>
<feature type="compositionally biased region" description="Gly residues" evidence="1">
    <location>
        <begin position="57"/>
        <end position="69"/>
    </location>
</feature>
<name>A0A4U5LZN1_STECR</name>
<accession>A0A4U5LZN1</accession>
<feature type="compositionally biased region" description="Polar residues" evidence="1">
    <location>
        <begin position="1"/>
        <end position="22"/>
    </location>
</feature>
<dbReference type="AlphaFoldDB" id="A0A4U5LZN1"/>
<reference evidence="2 3" key="2">
    <citation type="journal article" date="2019" name="G3 (Bethesda)">
        <title>Hybrid Assembly of the Genome of the Entomopathogenic Nematode Steinernema carpocapsae Identifies the X-Chromosome.</title>
        <authorList>
            <person name="Serra L."/>
            <person name="Macchietto M."/>
            <person name="Macias-Munoz A."/>
            <person name="McGill C.J."/>
            <person name="Rodriguez I.M."/>
            <person name="Rodriguez B."/>
            <person name="Murad R."/>
            <person name="Mortazavi A."/>
        </authorList>
    </citation>
    <scope>NUCLEOTIDE SEQUENCE [LARGE SCALE GENOMIC DNA]</scope>
    <source>
        <strain evidence="2 3">ALL</strain>
    </source>
</reference>
<comment type="caution">
    <text evidence="2">The sequence shown here is derived from an EMBL/GenBank/DDBJ whole genome shotgun (WGS) entry which is preliminary data.</text>
</comment>
<proteinExistence type="predicted"/>
<dbReference type="EMBL" id="AZBU02000011">
    <property type="protein sequence ID" value="TKR61810.1"/>
    <property type="molecule type" value="Genomic_DNA"/>
</dbReference>
<evidence type="ECO:0000313" key="2">
    <source>
        <dbReference type="EMBL" id="TKR61810.1"/>
    </source>
</evidence>
<gene>
    <name evidence="2" type="ORF">L596_028866</name>
</gene>
<reference evidence="2 3" key="1">
    <citation type="journal article" date="2015" name="Genome Biol.">
        <title>Comparative genomics of Steinernema reveals deeply conserved gene regulatory networks.</title>
        <authorList>
            <person name="Dillman A.R."/>
            <person name="Macchietto M."/>
            <person name="Porter C.F."/>
            <person name="Rogers A."/>
            <person name="Williams B."/>
            <person name="Antoshechkin I."/>
            <person name="Lee M.M."/>
            <person name="Goodwin Z."/>
            <person name="Lu X."/>
            <person name="Lewis E.E."/>
            <person name="Goodrich-Blair H."/>
            <person name="Stock S.P."/>
            <person name="Adams B.J."/>
            <person name="Sternberg P.W."/>
            <person name="Mortazavi A."/>
        </authorList>
    </citation>
    <scope>NUCLEOTIDE SEQUENCE [LARGE SCALE GENOMIC DNA]</scope>
    <source>
        <strain evidence="2 3">ALL</strain>
    </source>
</reference>
<protein>
    <submittedName>
        <fullName evidence="2">Uncharacterized protein</fullName>
    </submittedName>
</protein>